<keyword evidence="4" id="KW-1185">Reference proteome</keyword>
<evidence type="ECO:0000259" key="2">
    <source>
        <dbReference type="Pfam" id="PF13406"/>
    </source>
</evidence>
<dbReference type="SUPFAM" id="SSF53955">
    <property type="entry name" value="Lysozyme-like"/>
    <property type="match status" value="1"/>
</dbReference>
<dbReference type="GO" id="GO:0009253">
    <property type="term" value="P:peptidoglycan catabolic process"/>
    <property type="evidence" value="ECO:0007669"/>
    <property type="project" value="TreeGrafter"/>
</dbReference>
<feature type="active site" evidence="1">
    <location>
        <position position="128"/>
    </location>
</feature>
<evidence type="ECO:0000313" key="3">
    <source>
        <dbReference type="EMBL" id="QFY41488.1"/>
    </source>
</evidence>
<dbReference type="CDD" id="cd13399">
    <property type="entry name" value="Slt35-like"/>
    <property type="match status" value="1"/>
</dbReference>
<dbReference type="RefSeq" id="WP_153247469.1">
    <property type="nucleotide sequence ID" value="NZ_CP044205.1"/>
</dbReference>
<organism evidence="3 4">
    <name type="scientific">Candidatus Methylospira mobilis</name>
    <dbReference type="NCBI Taxonomy" id="1808979"/>
    <lineage>
        <taxon>Bacteria</taxon>
        <taxon>Pseudomonadati</taxon>
        <taxon>Pseudomonadota</taxon>
        <taxon>Gammaproteobacteria</taxon>
        <taxon>Methylococcales</taxon>
        <taxon>Methylococcaceae</taxon>
        <taxon>Candidatus Methylospira</taxon>
    </lineage>
</organism>
<dbReference type="InterPro" id="IPR011757">
    <property type="entry name" value="Lytic_transglycosylase_MltB"/>
</dbReference>
<accession>A0A5Q0BH85</accession>
<dbReference type="PROSITE" id="PS51257">
    <property type="entry name" value="PROKAR_LIPOPROTEIN"/>
    <property type="match status" value="1"/>
</dbReference>
<proteinExistence type="predicted"/>
<dbReference type="AlphaFoldDB" id="A0A5Q0BH85"/>
<dbReference type="Proteomes" id="UP000325755">
    <property type="component" value="Chromosome"/>
</dbReference>
<name>A0A5Q0BH85_9GAMM</name>
<dbReference type="PANTHER" id="PTHR30163:SF9">
    <property type="entry name" value="MEMBRANE-BOUND LYTIC MUREIN TRANSGLYCOSYLASE B"/>
    <property type="match status" value="1"/>
</dbReference>
<dbReference type="InParanoid" id="A0A5Q0BH85"/>
<dbReference type="Gene3D" id="1.10.530.10">
    <property type="match status" value="1"/>
</dbReference>
<dbReference type="InterPro" id="IPR031304">
    <property type="entry name" value="SLT_2"/>
</dbReference>
<feature type="domain" description="Transglycosylase SLT" evidence="2">
    <location>
        <begin position="33"/>
        <end position="324"/>
    </location>
</feature>
<evidence type="ECO:0000313" key="4">
    <source>
        <dbReference type="Proteomes" id="UP000325755"/>
    </source>
</evidence>
<protein>
    <submittedName>
        <fullName evidence="3">Lytic murein transglycosylase B</fullName>
    </submittedName>
</protein>
<dbReference type="OrthoDB" id="9772911at2"/>
<dbReference type="InterPro" id="IPR023346">
    <property type="entry name" value="Lysozyme-like_dom_sf"/>
</dbReference>
<evidence type="ECO:0000256" key="1">
    <source>
        <dbReference type="PIRSR" id="PIRSR611757-1"/>
    </source>
</evidence>
<gene>
    <name evidence="3" type="primary">mltB</name>
    <name evidence="3" type="ORF">F6R98_01665</name>
</gene>
<dbReference type="EMBL" id="CP044205">
    <property type="protein sequence ID" value="QFY41488.1"/>
    <property type="molecule type" value="Genomic_DNA"/>
</dbReference>
<dbReference type="FunFam" id="1.10.8.350:FF:000001">
    <property type="entry name" value="Lytic murein transglycosylase B"/>
    <property type="match status" value="1"/>
</dbReference>
<dbReference type="Gene3D" id="1.10.8.350">
    <property type="entry name" value="Bacterial muramidase"/>
    <property type="match status" value="1"/>
</dbReference>
<dbReference type="NCBIfam" id="TIGR02282">
    <property type="entry name" value="MltB"/>
    <property type="match status" value="1"/>
</dbReference>
<dbReference type="KEGG" id="mmob:F6R98_01665"/>
<dbReference type="InterPro" id="IPR043426">
    <property type="entry name" value="MltB-like"/>
</dbReference>
<dbReference type="PANTHER" id="PTHR30163">
    <property type="entry name" value="MEMBRANE-BOUND LYTIC MUREIN TRANSGLYCOSYLASE B"/>
    <property type="match status" value="1"/>
</dbReference>
<dbReference type="Pfam" id="PF13406">
    <property type="entry name" value="SLT_2"/>
    <property type="match status" value="1"/>
</dbReference>
<reference evidence="3 4" key="1">
    <citation type="submission" date="2019-09" db="EMBL/GenBank/DDBJ databases">
        <title>Ecophysiology of the spiral-shaped methanotroph Methylospira mobilis as revealed by the complete genome sequence.</title>
        <authorList>
            <person name="Oshkin I.Y."/>
            <person name="Dedysh S.N."/>
            <person name="Miroshnikov K."/>
            <person name="Danilova O.V."/>
            <person name="Hakobyan A."/>
            <person name="Liesack W."/>
        </authorList>
    </citation>
    <scope>NUCLEOTIDE SEQUENCE [LARGE SCALE GENOMIC DNA]</scope>
    <source>
        <strain evidence="3 4">Shm1</strain>
    </source>
</reference>
<dbReference type="GO" id="GO:0008933">
    <property type="term" value="F:peptidoglycan lytic transglycosylase activity"/>
    <property type="evidence" value="ECO:0007669"/>
    <property type="project" value="TreeGrafter"/>
</dbReference>
<sequence length="334" mass="37643">MHMKIAGFFHLLLLLVVACLSPGVYAGEGIAERPDVRAFIQSMANRFNFDESDLNQLFNQVVIQDKVLELISKPAESKPWYAYRKLLLTDERVQEGVAFREKYAQDLEKAEMRYGVAPEIIVAIIGVETRYGQKMGNYRVMDALATLSFEYPRRAEFFRKELQSYLLLCRDEGVNPIEPIGSYAGAMGIPQFMPSSYRRYAVDLDGDTHRDIWKSPADAIGSVAHYFAQNGWSAGEPVAFSATTSGTGYARLLDKSLRPAHTLEQLSRAGVDIDARLSGNTRAHLLSLEGESGSEYWVTFNNFHTITRYNHSPLYAMLVYQLADAIKSQNNTKR</sequence>